<organism evidence="3 4">
    <name type="scientific">Staurois parvus</name>
    <dbReference type="NCBI Taxonomy" id="386267"/>
    <lineage>
        <taxon>Eukaryota</taxon>
        <taxon>Metazoa</taxon>
        <taxon>Chordata</taxon>
        <taxon>Craniata</taxon>
        <taxon>Vertebrata</taxon>
        <taxon>Euteleostomi</taxon>
        <taxon>Amphibia</taxon>
        <taxon>Batrachia</taxon>
        <taxon>Anura</taxon>
        <taxon>Neobatrachia</taxon>
        <taxon>Ranoidea</taxon>
        <taxon>Ranidae</taxon>
        <taxon>Staurois</taxon>
    </lineage>
</organism>
<accession>A0ABN9AD66</accession>
<feature type="chain" id="PRO_5046494850" evidence="2">
    <location>
        <begin position="20"/>
        <end position="141"/>
    </location>
</feature>
<feature type="compositionally biased region" description="Basic residues" evidence="1">
    <location>
        <begin position="77"/>
        <end position="86"/>
    </location>
</feature>
<feature type="compositionally biased region" description="Basic and acidic residues" evidence="1">
    <location>
        <begin position="120"/>
        <end position="141"/>
    </location>
</feature>
<evidence type="ECO:0000313" key="4">
    <source>
        <dbReference type="Proteomes" id="UP001162483"/>
    </source>
</evidence>
<dbReference type="EMBL" id="CATNWA010000155">
    <property type="protein sequence ID" value="CAI9533778.1"/>
    <property type="molecule type" value="Genomic_DNA"/>
</dbReference>
<evidence type="ECO:0000256" key="1">
    <source>
        <dbReference type="SAM" id="MobiDB-lite"/>
    </source>
</evidence>
<feature type="region of interest" description="Disordered" evidence="1">
    <location>
        <begin position="114"/>
        <end position="141"/>
    </location>
</feature>
<protein>
    <submittedName>
        <fullName evidence="3">Uncharacterized protein</fullName>
    </submittedName>
</protein>
<keyword evidence="2" id="KW-0732">Signal</keyword>
<feature type="non-terminal residue" evidence="3">
    <location>
        <position position="141"/>
    </location>
</feature>
<feature type="region of interest" description="Disordered" evidence="1">
    <location>
        <begin position="66"/>
        <end position="99"/>
    </location>
</feature>
<comment type="caution">
    <text evidence="3">The sequence shown here is derived from an EMBL/GenBank/DDBJ whole genome shotgun (WGS) entry which is preliminary data.</text>
</comment>
<name>A0ABN9AD66_9NEOB</name>
<keyword evidence="4" id="KW-1185">Reference proteome</keyword>
<feature type="signal peptide" evidence="2">
    <location>
        <begin position="1"/>
        <end position="19"/>
    </location>
</feature>
<evidence type="ECO:0000256" key="2">
    <source>
        <dbReference type="SAM" id="SignalP"/>
    </source>
</evidence>
<reference evidence="3" key="1">
    <citation type="submission" date="2023-05" db="EMBL/GenBank/DDBJ databases">
        <authorList>
            <person name="Stuckert A."/>
        </authorList>
    </citation>
    <scope>NUCLEOTIDE SEQUENCE</scope>
</reference>
<dbReference type="Proteomes" id="UP001162483">
    <property type="component" value="Unassembled WGS sequence"/>
</dbReference>
<sequence>MMFSHVVFLVLPALPVCEPMRSEVHTPDSSHPAPAEQYDGDDATVTLADLWPLSSPQDPTFSYITIGSSTPTARPPARARRGRGLGRGRGTQKEEPGEDMVSYVLLEKMRHMTQALPPPRGHEEKTSMEHPEPRLDLQDAG</sequence>
<gene>
    <name evidence="3" type="ORF">SPARVUS_LOCUS489741</name>
</gene>
<proteinExistence type="predicted"/>
<evidence type="ECO:0000313" key="3">
    <source>
        <dbReference type="EMBL" id="CAI9533778.1"/>
    </source>
</evidence>